<dbReference type="InterPro" id="IPR011047">
    <property type="entry name" value="Quinoprotein_ADH-like_sf"/>
</dbReference>
<dbReference type="Proteomes" id="UP001056426">
    <property type="component" value="Chromosome"/>
</dbReference>
<keyword evidence="1" id="KW-0812">Transmembrane</keyword>
<reference evidence="2" key="1">
    <citation type="submission" date="2022-05" db="EMBL/GenBank/DDBJ databases">
        <authorList>
            <person name="Sun X."/>
        </authorList>
    </citation>
    <scope>NUCLEOTIDE SEQUENCE</scope>
    <source>
        <strain evidence="2">Ai-910</strain>
    </source>
</reference>
<dbReference type="SUPFAM" id="SSF50998">
    <property type="entry name" value="Quinoprotein alcohol dehydrogenase-like"/>
    <property type="match status" value="1"/>
</dbReference>
<dbReference type="EMBL" id="CP098400">
    <property type="protein sequence ID" value="URW79866.1"/>
    <property type="molecule type" value="Genomic_DNA"/>
</dbReference>
<dbReference type="InterPro" id="IPR021787">
    <property type="entry name" value="DUF3352"/>
</dbReference>
<keyword evidence="1" id="KW-0472">Membrane</keyword>
<evidence type="ECO:0000313" key="3">
    <source>
        <dbReference type="Proteomes" id="UP001056426"/>
    </source>
</evidence>
<dbReference type="AlphaFoldDB" id="A0A9J6ZPP3"/>
<dbReference type="Pfam" id="PF11832">
    <property type="entry name" value="DUF3352"/>
    <property type="match status" value="1"/>
</dbReference>
<reference evidence="2" key="2">
    <citation type="submission" date="2022-06" db="EMBL/GenBank/DDBJ databases">
        <title>Xiashengella guii gen. nov. sp. nov., a bacterium isolated form anaerobic digestion tank.</title>
        <authorList>
            <person name="Huang H."/>
        </authorList>
    </citation>
    <scope>NUCLEOTIDE SEQUENCE</scope>
    <source>
        <strain evidence="2">Ai-910</strain>
    </source>
</reference>
<dbReference type="KEGG" id="alkq:M9189_00645"/>
<feature type="transmembrane region" description="Helical" evidence="1">
    <location>
        <begin position="7"/>
        <end position="26"/>
    </location>
</feature>
<evidence type="ECO:0000313" key="2">
    <source>
        <dbReference type="EMBL" id="URW79866.1"/>
    </source>
</evidence>
<protein>
    <submittedName>
        <fullName evidence="2">DUF3352 domain-containing protein</fullName>
    </submittedName>
</protein>
<keyword evidence="3" id="KW-1185">Reference proteome</keyword>
<dbReference type="Gene3D" id="2.130.10.10">
    <property type="entry name" value="YVTN repeat-like/Quinoprotein amine dehydrogenase"/>
    <property type="match status" value="1"/>
</dbReference>
<dbReference type="RefSeq" id="WP_250723980.1">
    <property type="nucleotide sequence ID" value="NZ_CP098400.1"/>
</dbReference>
<keyword evidence="1" id="KW-1133">Transmembrane helix</keyword>
<sequence>MPGKQLTIAGIVLLCAVIVASVLYLHKNQQLENTAPILAVPQGTAIMVKVNKPEELKKALATETEFKTELNRFETFKSLTTLISDLDSSTFFSTSPVSDILKRPFIISFYTDSTITREWLFSSALKSRSEITELKRAFEHLGKSAIIKAASGLTVQVSKDGGWPLDARMALYNGYVLVSPSAELIEQAISAINKKQSLAHLPDFSRLLVEKPSGSMATVVVNYSRLDDYVKDLFKTPLLSRFANSSELDLDVRKDAIYLNGFTYDKSGSFASIFKGIEAQKPELINILPSETRFMAGYSMVANSHFRDNLNTFIAETERHAKIKELNEKFTARHKSPFDEMFFSVVDGEGAFAYLSGSSANSYLPVLVFKTTGEARTLEMMEELMRNNGQSTEPVEWIRLDDDTRFPMYNTPETAIFKAYWSTLFPEVPARYFAFYRNYIIFGDQQEAISQVLYSNILNKTLSTHPYYSTFAENFSYRENFFIFCEIAHILNLSGDNINRKQLNPTNEQRNALNNFYAVGLQFSSASNLVYTSVYANYTPHRDKEPRTIWQSRLDSTIVSKPALVDNHNTGEKEILVQDKKNNLYLINSMGRILWKRTLDGPVLSDFYQIDYYKNNKIQYLFNTADKIYILDRNGNHVARFPVSLPAKATNGLNVFDYDNDKEYRIFIALEDKRVYLYDKTGNINPGWSQPRYEGTVTQTLQHFSAQGKDYIVFSDEYRNYILDRRGDERTRPSQNFTRNGNSPFFMRGRTGDKPSLVTTTQGGELAVIELPSGNTSLKPLLSATTPHHFVLINENSPSPEYIITTEKSLILYDKNLKEAMRVDFENEIFPMADIYRFSNTDVKFGVVEKTGGRIHLINRDGSHYRGFPLKAVSRFSIGFLKSSAYRFNLITGGDFNYLYNYRVE</sequence>
<name>A0A9J6ZPP3_9BACT</name>
<organism evidence="2 3">
    <name type="scientific">Xiashengella succiniciproducens</name>
    <dbReference type="NCBI Taxonomy" id="2949635"/>
    <lineage>
        <taxon>Bacteria</taxon>
        <taxon>Pseudomonadati</taxon>
        <taxon>Bacteroidota</taxon>
        <taxon>Bacteroidia</taxon>
        <taxon>Marinilabiliales</taxon>
        <taxon>Marinilabiliaceae</taxon>
        <taxon>Xiashengella</taxon>
    </lineage>
</organism>
<proteinExistence type="predicted"/>
<evidence type="ECO:0000256" key="1">
    <source>
        <dbReference type="SAM" id="Phobius"/>
    </source>
</evidence>
<gene>
    <name evidence="2" type="ORF">M9189_00645</name>
</gene>
<dbReference type="InterPro" id="IPR015943">
    <property type="entry name" value="WD40/YVTN_repeat-like_dom_sf"/>
</dbReference>
<accession>A0A9J6ZPP3</accession>